<evidence type="ECO:0000256" key="1">
    <source>
        <dbReference type="SAM" id="MobiDB-lite"/>
    </source>
</evidence>
<dbReference type="AlphaFoldDB" id="A0A1H2PWB5"/>
<feature type="region of interest" description="Disordered" evidence="1">
    <location>
        <begin position="96"/>
        <end position="133"/>
    </location>
</feature>
<dbReference type="EMBL" id="FNLO01000020">
    <property type="protein sequence ID" value="SDV51632.1"/>
    <property type="molecule type" value="Genomic_DNA"/>
</dbReference>
<evidence type="ECO:0000313" key="3">
    <source>
        <dbReference type="Proteomes" id="UP000243719"/>
    </source>
</evidence>
<gene>
    <name evidence="2" type="ORF">SAMN05216551_12020</name>
</gene>
<dbReference type="STRING" id="1770053.SAMN05216551_12020"/>
<reference evidence="3" key="1">
    <citation type="submission" date="2016-09" db="EMBL/GenBank/DDBJ databases">
        <authorList>
            <person name="Varghese N."/>
            <person name="Submissions S."/>
        </authorList>
    </citation>
    <scope>NUCLEOTIDE SEQUENCE [LARGE SCALE GENOMIC DNA]</scope>
    <source>
        <strain evidence="3">JS23</strain>
    </source>
</reference>
<keyword evidence="3" id="KW-1185">Reference proteome</keyword>
<name>A0A1H2PWB5_9BURK</name>
<sequence>MIVGSEIGDGAMRGGPPDAIHDARRSTRWQAPRPAGPLRPEGPAGQAARSRRAAARASGCNGPADRARAWARALVTSQRVGKDHRAILTHCKARAACGGPRRTGRPMPNPCRMRPSGPDDRRISQTGAQPRRIEVDAEVAADLADRVTDEAR</sequence>
<evidence type="ECO:0000313" key="2">
    <source>
        <dbReference type="EMBL" id="SDV51632.1"/>
    </source>
</evidence>
<feature type="region of interest" description="Disordered" evidence="1">
    <location>
        <begin position="1"/>
        <end position="65"/>
    </location>
</feature>
<organism evidence="2 3">
    <name type="scientific">Chitinasiproducens palmae</name>
    <dbReference type="NCBI Taxonomy" id="1770053"/>
    <lineage>
        <taxon>Bacteria</taxon>
        <taxon>Pseudomonadati</taxon>
        <taxon>Pseudomonadota</taxon>
        <taxon>Betaproteobacteria</taxon>
        <taxon>Burkholderiales</taxon>
        <taxon>Burkholderiaceae</taxon>
        <taxon>Chitinasiproducens</taxon>
    </lineage>
</organism>
<accession>A0A1H2PWB5</accession>
<dbReference type="Proteomes" id="UP000243719">
    <property type="component" value="Unassembled WGS sequence"/>
</dbReference>
<protein>
    <submittedName>
        <fullName evidence="2">Uncharacterized protein</fullName>
    </submittedName>
</protein>
<proteinExistence type="predicted"/>